<dbReference type="InterPro" id="IPR024654">
    <property type="entry name" value="Calcineurin-like_PHP_lpxH"/>
</dbReference>
<name>A0ABD6EEW2_9BILA</name>
<evidence type="ECO:0000256" key="1">
    <source>
        <dbReference type="ARBA" id="ARBA00005945"/>
    </source>
</evidence>
<dbReference type="GO" id="GO:0015031">
    <property type="term" value="P:protein transport"/>
    <property type="evidence" value="ECO:0007669"/>
    <property type="project" value="UniProtKB-KW"/>
</dbReference>
<accession>A0ABD6EEW2</accession>
<keyword evidence="9" id="KW-1185">Reference proteome</keyword>
<evidence type="ECO:0000256" key="3">
    <source>
        <dbReference type="ARBA" id="ARBA00022448"/>
    </source>
</evidence>
<dbReference type="GO" id="GO:0031410">
    <property type="term" value="C:cytoplasmic vesicle"/>
    <property type="evidence" value="ECO:0007669"/>
    <property type="project" value="UniProtKB-ARBA"/>
</dbReference>
<reference evidence="8 9" key="1">
    <citation type="submission" date="2024-08" db="EMBL/GenBank/DDBJ databases">
        <title>Gnathostoma spinigerum genome.</title>
        <authorList>
            <person name="Gonzalez-Bertolin B."/>
            <person name="Monzon S."/>
            <person name="Zaballos A."/>
            <person name="Jimenez P."/>
            <person name="Dekumyoy P."/>
            <person name="Varona S."/>
            <person name="Cuesta I."/>
            <person name="Sumanam S."/>
            <person name="Adisakwattana P."/>
            <person name="Gasser R.B."/>
            <person name="Hernandez-Gonzalez A."/>
            <person name="Young N.D."/>
            <person name="Perteguer M.J."/>
        </authorList>
    </citation>
    <scope>NUCLEOTIDE SEQUENCE [LARGE SCALE GENOMIC DNA]</scope>
    <source>
        <strain evidence="8">AL3</strain>
        <tissue evidence="8">Liver</tissue>
    </source>
</reference>
<dbReference type="InterPro" id="IPR029052">
    <property type="entry name" value="Metallo-depent_PP-like"/>
</dbReference>
<comment type="caution">
    <text evidence="8">The sequence shown here is derived from an EMBL/GenBank/DDBJ whole genome shotgun (WGS) entry which is preliminary data.</text>
</comment>
<dbReference type="InterPro" id="IPR028661">
    <property type="entry name" value="Vps29"/>
</dbReference>
<dbReference type="EMBL" id="JBGFUD010002902">
    <property type="protein sequence ID" value="MFH4978145.1"/>
    <property type="molecule type" value="Genomic_DNA"/>
</dbReference>
<protein>
    <recommendedName>
        <fullName evidence="2 6">Vacuolar protein sorting-associated protein 29</fullName>
    </recommendedName>
    <alternativeName>
        <fullName evidence="5 6">Vesicle protein sorting 29</fullName>
    </alternativeName>
</protein>
<organism evidence="8 9">
    <name type="scientific">Gnathostoma spinigerum</name>
    <dbReference type="NCBI Taxonomy" id="75299"/>
    <lineage>
        <taxon>Eukaryota</taxon>
        <taxon>Metazoa</taxon>
        <taxon>Ecdysozoa</taxon>
        <taxon>Nematoda</taxon>
        <taxon>Chromadorea</taxon>
        <taxon>Rhabditida</taxon>
        <taxon>Spirurina</taxon>
        <taxon>Gnathostomatomorpha</taxon>
        <taxon>Gnathostomatoidea</taxon>
        <taxon>Gnathostomatidae</taxon>
        <taxon>Gnathostoma</taxon>
    </lineage>
</organism>
<sequence>MLCKQEKRTKSESSSIAMIAYQASAAVSSGHTMLVLVVGDFHIPHRCHNISAVFRKLLVPNKIQHVLCTGNLCLKETMDYLRSLASDVHVVRGDFDDSSSNYPDTKVVTVGQFRIGVCHGHQIVPWGDHKAIELLARQLDVDVMVTGHTHVCETLQSEGRFYVNPGSITGAMSPLNIEPIPSFALLDVQSNALVTYLYRLIDNQVKVDRVQFTKNTAAS</sequence>
<dbReference type="InterPro" id="IPR000979">
    <property type="entry name" value="Phosphodiesterase_MJ0936/Vps29"/>
</dbReference>
<proteinExistence type="inferred from homology"/>
<keyword evidence="4 6" id="KW-0653">Protein transport</keyword>
<dbReference type="SUPFAM" id="SSF56300">
    <property type="entry name" value="Metallo-dependent phosphatases"/>
    <property type="match status" value="1"/>
</dbReference>
<comment type="similarity">
    <text evidence="1 6">Belongs to the VPS29 family.</text>
</comment>
<feature type="domain" description="Calcineurin-like phosphoesterase" evidence="7">
    <location>
        <begin position="33"/>
        <end position="190"/>
    </location>
</feature>
<dbReference type="Proteomes" id="UP001608902">
    <property type="component" value="Unassembled WGS sequence"/>
</dbReference>
<dbReference type="AlphaFoldDB" id="A0ABD6EEW2"/>
<evidence type="ECO:0000256" key="4">
    <source>
        <dbReference type="ARBA" id="ARBA00022927"/>
    </source>
</evidence>
<gene>
    <name evidence="8" type="ORF">AB6A40_004854</name>
</gene>
<evidence type="ECO:0000256" key="5">
    <source>
        <dbReference type="ARBA" id="ARBA00031913"/>
    </source>
</evidence>
<comment type="function">
    <text evidence="6">Component of the commander complex that is essential for endosomal recycling of transmembrane cargos; the commander complex is composed of the Csubcomplex and the retriever subcomplex. Component of the retriever complex, which is a heterotrimeric complex related to retromer cargo-selective complex (CSC) and essential for retromer-independent retrieval and recycling of numerous cargos. Component of the retromer cargo-selective complex (CSC). The CSC is believed to be the core functional component of retromer or respective retromer complex variants acting to prevent missorting of selected transmembrane cargo proteins into the lysosomal degradation pathway. In the endosomes, retriever complex drives the retrieval and recycling of NxxY-motif-containing cargo proteins by coupling to snx17, a cargo essential for the homeostatic maintenance of numerous cell surface proteins associated with processes that include cell migration, cell adhesion, nutrient supply and cell signaling. The recruitment of the retriever complex to the endosomal membrane involves Cand WASH complexes.</text>
</comment>
<dbReference type="PANTHER" id="PTHR11124">
    <property type="entry name" value="VACUOLAR SORTING PROTEIN VPS29"/>
    <property type="match status" value="1"/>
</dbReference>
<evidence type="ECO:0000256" key="2">
    <source>
        <dbReference type="ARBA" id="ARBA00017767"/>
    </source>
</evidence>
<dbReference type="CDD" id="cd07394">
    <property type="entry name" value="MPP_Vps29"/>
    <property type="match status" value="1"/>
</dbReference>
<dbReference type="NCBIfam" id="TIGR00040">
    <property type="entry name" value="yfcE"/>
    <property type="match status" value="1"/>
</dbReference>
<evidence type="ECO:0000256" key="6">
    <source>
        <dbReference type="RuleBase" id="RU362040"/>
    </source>
</evidence>
<dbReference type="FunFam" id="3.60.21.10:FF:000015">
    <property type="entry name" value="Vacuolar protein sorting-associated protein 29"/>
    <property type="match status" value="1"/>
</dbReference>
<evidence type="ECO:0000313" key="8">
    <source>
        <dbReference type="EMBL" id="MFH4978145.1"/>
    </source>
</evidence>
<keyword evidence="3 6" id="KW-0813">Transport</keyword>
<dbReference type="Gene3D" id="3.60.21.10">
    <property type="match status" value="1"/>
</dbReference>
<dbReference type="Pfam" id="PF12850">
    <property type="entry name" value="Metallophos_2"/>
    <property type="match status" value="1"/>
</dbReference>
<evidence type="ECO:0000313" key="9">
    <source>
        <dbReference type="Proteomes" id="UP001608902"/>
    </source>
</evidence>
<evidence type="ECO:0000259" key="7">
    <source>
        <dbReference type="Pfam" id="PF12850"/>
    </source>
</evidence>